<keyword evidence="3" id="KW-1185">Reference proteome</keyword>
<dbReference type="GO" id="GO:0004364">
    <property type="term" value="F:glutathione transferase activity"/>
    <property type="evidence" value="ECO:0007669"/>
    <property type="project" value="TreeGrafter"/>
</dbReference>
<gene>
    <name evidence="2" type="ORF">INT45_012311</name>
</gene>
<dbReference type="AlphaFoldDB" id="A0A8H7VL85"/>
<dbReference type="OrthoDB" id="4951845at2759"/>
<evidence type="ECO:0000259" key="1">
    <source>
        <dbReference type="PROSITE" id="PS50404"/>
    </source>
</evidence>
<name>A0A8H7VL85_9FUNG</name>
<dbReference type="Pfam" id="PF13417">
    <property type="entry name" value="GST_N_3"/>
    <property type="match status" value="1"/>
</dbReference>
<dbReference type="GO" id="GO:0016034">
    <property type="term" value="F:maleylacetoacetate isomerase activity"/>
    <property type="evidence" value="ECO:0007669"/>
    <property type="project" value="TreeGrafter"/>
</dbReference>
<dbReference type="InterPro" id="IPR054416">
    <property type="entry name" value="GST_UstS-like_C"/>
</dbReference>
<dbReference type="Gene3D" id="3.40.30.10">
    <property type="entry name" value="Glutaredoxin"/>
    <property type="match status" value="1"/>
</dbReference>
<dbReference type="SUPFAM" id="SSF47616">
    <property type="entry name" value="GST C-terminal domain-like"/>
    <property type="match status" value="1"/>
</dbReference>
<dbReference type="InterPro" id="IPR004045">
    <property type="entry name" value="Glutathione_S-Trfase_N"/>
</dbReference>
<proteinExistence type="predicted"/>
<protein>
    <recommendedName>
        <fullName evidence="1">GST N-terminal domain-containing protein</fullName>
    </recommendedName>
</protein>
<accession>A0A8H7VL85</accession>
<evidence type="ECO:0000313" key="2">
    <source>
        <dbReference type="EMBL" id="KAG2223012.1"/>
    </source>
</evidence>
<dbReference type="PANTHER" id="PTHR42673">
    <property type="entry name" value="MALEYLACETOACETATE ISOMERASE"/>
    <property type="match status" value="1"/>
</dbReference>
<dbReference type="PROSITE" id="PS51354">
    <property type="entry name" value="GLUTAREDOXIN_2"/>
    <property type="match status" value="1"/>
</dbReference>
<dbReference type="GO" id="GO:0006749">
    <property type="term" value="P:glutathione metabolic process"/>
    <property type="evidence" value="ECO:0007669"/>
    <property type="project" value="TreeGrafter"/>
</dbReference>
<sequence>MAEPHIILYDLKLFQTSGLPWSPHTCKTRYALNYKGIPYKTVWLTFPEVHTEIPKITKSDAPPTVPVIVDVLHDNKVVQDSWEIAKYLDETYPDTPKLFNNDIGAQMFLYNYCTKKPLFPIFRLVLPAMLERSGDMRDWFVTTRETFFKTSIDNIIGDSDEQKKALTELLEPIGAILKEYPYLNGEQIAWADIMLAAYLNFFYTLQPDMFDTFVLKDDKAGKEFSEWWGRMEKYMKLEPPSPST</sequence>
<dbReference type="PROSITE" id="PS50404">
    <property type="entry name" value="GST_NTER"/>
    <property type="match status" value="1"/>
</dbReference>
<evidence type="ECO:0000313" key="3">
    <source>
        <dbReference type="Proteomes" id="UP000646827"/>
    </source>
</evidence>
<dbReference type="Gene3D" id="1.20.1050.10">
    <property type="match status" value="1"/>
</dbReference>
<organism evidence="2 3">
    <name type="scientific">Circinella minor</name>
    <dbReference type="NCBI Taxonomy" id="1195481"/>
    <lineage>
        <taxon>Eukaryota</taxon>
        <taxon>Fungi</taxon>
        <taxon>Fungi incertae sedis</taxon>
        <taxon>Mucoromycota</taxon>
        <taxon>Mucoromycotina</taxon>
        <taxon>Mucoromycetes</taxon>
        <taxon>Mucorales</taxon>
        <taxon>Lichtheimiaceae</taxon>
        <taxon>Circinella</taxon>
    </lineage>
</organism>
<comment type="caution">
    <text evidence="2">The sequence shown here is derived from an EMBL/GenBank/DDBJ whole genome shotgun (WGS) entry which is preliminary data.</text>
</comment>
<feature type="domain" description="GST N-terminal" evidence="1">
    <location>
        <begin position="12"/>
        <end position="96"/>
    </location>
</feature>
<dbReference type="EMBL" id="JAEPRB010000070">
    <property type="protein sequence ID" value="KAG2223012.1"/>
    <property type="molecule type" value="Genomic_DNA"/>
</dbReference>
<reference evidence="2 3" key="1">
    <citation type="submission" date="2020-12" db="EMBL/GenBank/DDBJ databases">
        <title>Metabolic potential, ecology and presence of endohyphal bacteria is reflected in genomic diversity of Mucoromycotina.</title>
        <authorList>
            <person name="Muszewska A."/>
            <person name="Okrasinska A."/>
            <person name="Steczkiewicz K."/>
            <person name="Drgas O."/>
            <person name="Orlowska M."/>
            <person name="Perlinska-Lenart U."/>
            <person name="Aleksandrzak-Piekarczyk T."/>
            <person name="Szatraj K."/>
            <person name="Zielenkiewicz U."/>
            <person name="Pilsyk S."/>
            <person name="Malc E."/>
            <person name="Mieczkowski P."/>
            <person name="Kruszewska J.S."/>
            <person name="Biernat P."/>
            <person name="Pawlowska J."/>
        </authorList>
    </citation>
    <scope>NUCLEOTIDE SEQUENCE [LARGE SCALE GENOMIC DNA]</scope>
    <source>
        <strain evidence="2 3">CBS 142.35</strain>
    </source>
</reference>
<dbReference type="Proteomes" id="UP000646827">
    <property type="component" value="Unassembled WGS sequence"/>
</dbReference>
<dbReference type="Pfam" id="PF22041">
    <property type="entry name" value="GST_C_7"/>
    <property type="match status" value="1"/>
</dbReference>
<dbReference type="SUPFAM" id="SSF52833">
    <property type="entry name" value="Thioredoxin-like"/>
    <property type="match status" value="1"/>
</dbReference>
<dbReference type="PANTHER" id="PTHR42673:SF4">
    <property type="entry name" value="MALEYLACETOACETATE ISOMERASE"/>
    <property type="match status" value="1"/>
</dbReference>
<dbReference type="InterPro" id="IPR036282">
    <property type="entry name" value="Glutathione-S-Trfase_C_sf"/>
</dbReference>
<dbReference type="GO" id="GO:0006559">
    <property type="term" value="P:L-phenylalanine catabolic process"/>
    <property type="evidence" value="ECO:0007669"/>
    <property type="project" value="TreeGrafter"/>
</dbReference>
<dbReference type="InterPro" id="IPR036249">
    <property type="entry name" value="Thioredoxin-like_sf"/>
</dbReference>